<dbReference type="OrthoDB" id="9851288at2"/>
<keyword evidence="2" id="KW-1185">Reference proteome</keyword>
<dbReference type="AlphaFoldDB" id="A0A1M7YZ00"/>
<gene>
    <name evidence="1" type="ORF">VQ7734_03648</name>
</gene>
<organism evidence="1 2">
    <name type="scientific">Vibrio quintilis</name>
    <dbReference type="NCBI Taxonomy" id="1117707"/>
    <lineage>
        <taxon>Bacteria</taxon>
        <taxon>Pseudomonadati</taxon>
        <taxon>Pseudomonadota</taxon>
        <taxon>Gammaproteobacteria</taxon>
        <taxon>Vibrionales</taxon>
        <taxon>Vibrionaceae</taxon>
        <taxon>Vibrio</taxon>
    </lineage>
</organism>
<dbReference type="Proteomes" id="UP000184600">
    <property type="component" value="Unassembled WGS sequence"/>
</dbReference>
<evidence type="ECO:0000313" key="1">
    <source>
        <dbReference type="EMBL" id="SHO57878.1"/>
    </source>
</evidence>
<accession>A0A1M7YZ00</accession>
<reference evidence="2" key="1">
    <citation type="submission" date="2016-12" db="EMBL/GenBank/DDBJ databases">
        <authorList>
            <person name="Rodrigo-Torres L."/>
            <person name="Arahal R.D."/>
            <person name="Lucena T."/>
        </authorList>
    </citation>
    <scope>NUCLEOTIDE SEQUENCE [LARGE SCALE GENOMIC DNA]</scope>
</reference>
<evidence type="ECO:0000313" key="2">
    <source>
        <dbReference type="Proteomes" id="UP000184600"/>
    </source>
</evidence>
<proteinExistence type="predicted"/>
<name>A0A1M7YZ00_9VIBR</name>
<sequence length="91" mass="10071">MNKPNFEAKIHFTVGLRHSAAITNIAERWLYSTEYCDAFENDLIAEGASAVLECVGINLDNEGAFVVDVLGVAKHEESPDYEIVKIESVKN</sequence>
<protein>
    <submittedName>
        <fullName evidence="1">Uncharacterized protein</fullName>
    </submittedName>
</protein>
<dbReference type="RefSeq" id="WP_073585255.1">
    <property type="nucleotide sequence ID" value="NZ_AP024897.1"/>
</dbReference>
<dbReference type="STRING" id="1117707.VQ7734_03648"/>
<dbReference type="EMBL" id="FRFG01000048">
    <property type="protein sequence ID" value="SHO57878.1"/>
    <property type="molecule type" value="Genomic_DNA"/>
</dbReference>